<comment type="similarity">
    <text evidence="2">Belongs to the TonB family.</text>
</comment>
<dbReference type="PROSITE" id="PS52015">
    <property type="entry name" value="TONB_CTD"/>
    <property type="match status" value="1"/>
</dbReference>
<dbReference type="SUPFAM" id="SSF74653">
    <property type="entry name" value="TolA/TonB C-terminal domain"/>
    <property type="match status" value="2"/>
</dbReference>
<dbReference type="GO" id="GO:0055085">
    <property type="term" value="P:transmembrane transport"/>
    <property type="evidence" value="ECO:0007669"/>
    <property type="project" value="InterPro"/>
</dbReference>
<sequence length="340" mass="35204">MSVVGGAAHAGETAADWRKKPTAEQLFAVWPTEALKKGISGKAEIRCLISVQGALFDCKVESEQPEGMGFGAAAIALTPQFLMKPATRDGKPVVSGVQIPINFSGPSRTTGSHLPGGTPLMTRRVVSNLVWDQAPTYADVAAAYPEKARVAGVAGRVTLRCALKADGRLTTCSTLTEEPPRMGFSAAAKALLPRFQGPTQFSDGQSISGTLTQVPFVFAPDMLDPGKRVVGKASWAVLPSGDAMSAGYPRKALDAGVEQARVTMSCVTGAGGDLEGCAVTKEDPAGLGFAEAALALSESFRIRPWTDDGLPTIGGTITVPIRYQAPKEPAVAAPNAGAAP</sequence>
<evidence type="ECO:0000256" key="9">
    <source>
        <dbReference type="ARBA" id="ARBA00023136"/>
    </source>
</evidence>
<dbReference type="PANTHER" id="PTHR33446:SF2">
    <property type="entry name" value="PROTEIN TONB"/>
    <property type="match status" value="1"/>
</dbReference>
<dbReference type="Pfam" id="PF03544">
    <property type="entry name" value="TonB_C"/>
    <property type="match status" value="2"/>
</dbReference>
<evidence type="ECO:0000256" key="3">
    <source>
        <dbReference type="ARBA" id="ARBA00022448"/>
    </source>
</evidence>
<keyword evidence="6" id="KW-0812">Transmembrane</keyword>
<dbReference type="GO" id="GO:0098797">
    <property type="term" value="C:plasma membrane protein complex"/>
    <property type="evidence" value="ECO:0007669"/>
    <property type="project" value="TreeGrafter"/>
</dbReference>
<dbReference type="AlphaFoldDB" id="A0A840A0M4"/>
<comment type="subcellular location">
    <subcellularLocation>
        <location evidence="1">Cell inner membrane</location>
        <topology evidence="1">Single-pass membrane protein</topology>
        <orientation evidence="1">Periplasmic side</orientation>
    </subcellularLocation>
</comment>
<keyword evidence="9" id="KW-0472">Membrane</keyword>
<dbReference type="InterPro" id="IPR037682">
    <property type="entry name" value="TonB_C"/>
</dbReference>
<dbReference type="GO" id="GO:0015031">
    <property type="term" value="P:protein transport"/>
    <property type="evidence" value="ECO:0007669"/>
    <property type="project" value="UniProtKB-KW"/>
</dbReference>
<keyword evidence="5" id="KW-0997">Cell inner membrane</keyword>
<dbReference type="InterPro" id="IPR006260">
    <property type="entry name" value="TonB/TolA_C"/>
</dbReference>
<dbReference type="Gene3D" id="3.30.1150.10">
    <property type="match status" value="3"/>
</dbReference>
<feature type="domain" description="TonB C-terminal" evidence="10">
    <location>
        <begin position="129"/>
        <end position="227"/>
    </location>
</feature>
<evidence type="ECO:0000256" key="6">
    <source>
        <dbReference type="ARBA" id="ARBA00022692"/>
    </source>
</evidence>
<organism evidence="11 12">
    <name type="scientific">Phenylobacterium haematophilum</name>
    <dbReference type="NCBI Taxonomy" id="98513"/>
    <lineage>
        <taxon>Bacteria</taxon>
        <taxon>Pseudomonadati</taxon>
        <taxon>Pseudomonadota</taxon>
        <taxon>Alphaproteobacteria</taxon>
        <taxon>Caulobacterales</taxon>
        <taxon>Caulobacteraceae</taxon>
        <taxon>Phenylobacterium</taxon>
    </lineage>
</organism>
<protein>
    <submittedName>
        <fullName evidence="11">TonB family protein</fullName>
    </submittedName>
</protein>
<dbReference type="InterPro" id="IPR051045">
    <property type="entry name" value="TonB-dependent_transducer"/>
</dbReference>
<comment type="caution">
    <text evidence="11">The sequence shown here is derived from an EMBL/GenBank/DDBJ whole genome shotgun (WGS) entry which is preliminary data.</text>
</comment>
<dbReference type="GO" id="GO:0031992">
    <property type="term" value="F:energy transducer activity"/>
    <property type="evidence" value="ECO:0007669"/>
    <property type="project" value="TreeGrafter"/>
</dbReference>
<keyword evidence="3" id="KW-0813">Transport</keyword>
<proteinExistence type="inferred from homology"/>
<evidence type="ECO:0000256" key="8">
    <source>
        <dbReference type="ARBA" id="ARBA00022989"/>
    </source>
</evidence>
<keyword evidence="7" id="KW-0653">Protein transport</keyword>
<evidence type="ECO:0000256" key="5">
    <source>
        <dbReference type="ARBA" id="ARBA00022519"/>
    </source>
</evidence>
<keyword evidence="12" id="KW-1185">Reference proteome</keyword>
<evidence type="ECO:0000256" key="1">
    <source>
        <dbReference type="ARBA" id="ARBA00004383"/>
    </source>
</evidence>
<accession>A0A840A0M4</accession>
<evidence type="ECO:0000256" key="4">
    <source>
        <dbReference type="ARBA" id="ARBA00022475"/>
    </source>
</evidence>
<dbReference type="EMBL" id="JACIDK010000004">
    <property type="protein sequence ID" value="MBB3892425.1"/>
    <property type="molecule type" value="Genomic_DNA"/>
</dbReference>
<dbReference type="NCBIfam" id="TIGR01352">
    <property type="entry name" value="tonB_Cterm"/>
    <property type="match status" value="1"/>
</dbReference>
<reference evidence="11 12" key="1">
    <citation type="submission" date="2020-08" db="EMBL/GenBank/DDBJ databases">
        <title>Genomic Encyclopedia of Type Strains, Phase IV (KMG-IV): sequencing the most valuable type-strain genomes for metagenomic binning, comparative biology and taxonomic classification.</title>
        <authorList>
            <person name="Goeker M."/>
        </authorList>
    </citation>
    <scope>NUCLEOTIDE SEQUENCE [LARGE SCALE GENOMIC DNA]</scope>
    <source>
        <strain evidence="11 12">DSM 21793</strain>
    </source>
</reference>
<dbReference type="RefSeq" id="WP_183774634.1">
    <property type="nucleotide sequence ID" value="NZ_JACIDK010000004.1"/>
</dbReference>
<gene>
    <name evidence="11" type="ORF">GGQ61_003158</name>
</gene>
<keyword evidence="8" id="KW-1133">Transmembrane helix</keyword>
<name>A0A840A0M4_9CAUL</name>
<keyword evidence="4" id="KW-1003">Cell membrane</keyword>
<dbReference type="Proteomes" id="UP000530564">
    <property type="component" value="Unassembled WGS sequence"/>
</dbReference>
<evidence type="ECO:0000313" key="11">
    <source>
        <dbReference type="EMBL" id="MBB3892425.1"/>
    </source>
</evidence>
<evidence type="ECO:0000256" key="7">
    <source>
        <dbReference type="ARBA" id="ARBA00022927"/>
    </source>
</evidence>
<evidence type="ECO:0000313" key="12">
    <source>
        <dbReference type="Proteomes" id="UP000530564"/>
    </source>
</evidence>
<evidence type="ECO:0000256" key="2">
    <source>
        <dbReference type="ARBA" id="ARBA00006555"/>
    </source>
</evidence>
<evidence type="ECO:0000259" key="10">
    <source>
        <dbReference type="PROSITE" id="PS52015"/>
    </source>
</evidence>
<dbReference type="PANTHER" id="PTHR33446">
    <property type="entry name" value="PROTEIN TONB-RELATED"/>
    <property type="match status" value="1"/>
</dbReference>